<sequence>MKLYGRRRQYRRLRSVDLNEENERNPISKAGRKKFRKLRVSPKLRIKFSSSMAILKRFRDAYVEMMLCFAGRLMQLNNGNFHLFKKINTSQISA</sequence>
<name>A0A2P5BEU8_PARAD</name>
<protein>
    <submittedName>
        <fullName evidence="1">Uncharacterized protein</fullName>
    </submittedName>
</protein>
<gene>
    <name evidence="1" type="ORF">PanWU01x14_244930</name>
</gene>
<comment type="caution">
    <text evidence="1">The sequence shown here is derived from an EMBL/GenBank/DDBJ whole genome shotgun (WGS) entry which is preliminary data.</text>
</comment>
<reference evidence="2" key="1">
    <citation type="submission" date="2016-06" db="EMBL/GenBank/DDBJ databases">
        <title>Parallel loss of symbiosis genes in relatives of nitrogen-fixing non-legume Parasponia.</title>
        <authorList>
            <person name="Van Velzen R."/>
            <person name="Holmer R."/>
            <person name="Bu F."/>
            <person name="Rutten L."/>
            <person name="Van Zeijl A."/>
            <person name="Liu W."/>
            <person name="Santuari L."/>
            <person name="Cao Q."/>
            <person name="Sharma T."/>
            <person name="Shen D."/>
            <person name="Roswanjaya Y."/>
            <person name="Wardhani T."/>
            <person name="Kalhor M.S."/>
            <person name="Jansen J."/>
            <person name="Van den Hoogen J."/>
            <person name="Gungor B."/>
            <person name="Hartog M."/>
            <person name="Hontelez J."/>
            <person name="Verver J."/>
            <person name="Yang W.-C."/>
            <person name="Schijlen E."/>
            <person name="Repin R."/>
            <person name="Schilthuizen M."/>
            <person name="Schranz E."/>
            <person name="Heidstra R."/>
            <person name="Miyata K."/>
            <person name="Fedorova E."/>
            <person name="Kohlen W."/>
            <person name="Bisseling T."/>
            <person name="Smit S."/>
            <person name="Geurts R."/>
        </authorList>
    </citation>
    <scope>NUCLEOTIDE SEQUENCE [LARGE SCALE GENOMIC DNA]</scope>
    <source>
        <strain evidence="2">cv. WU1-14</strain>
    </source>
</reference>
<organism evidence="1 2">
    <name type="scientific">Parasponia andersonii</name>
    <name type="common">Sponia andersonii</name>
    <dbReference type="NCBI Taxonomy" id="3476"/>
    <lineage>
        <taxon>Eukaryota</taxon>
        <taxon>Viridiplantae</taxon>
        <taxon>Streptophyta</taxon>
        <taxon>Embryophyta</taxon>
        <taxon>Tracheophyta</taxon>
        <taxon>Spermatophyta</taxon>
        <taxon>Magnoliopsida</taxon>
        <taxon>eudicotyledons</taxon>
        <taxon>Gunneridae</taxon>
        <taxon>Pentapetalae</taxon>
        <taxon>rosids</taxon>
        <taxon>fabids</taxon>
        <taxon>Rosales</taxon>
        <taxon>Cannabaceae</taxon>
        <taxon>Parasponia</taxon>
    </lineage>
</organism>
<keyword evidence="2" id="KW-1185">Reference proteome</keyword>
<evidence type="ECO:0000313" key="1">
    <source>
        <dbReference type="EMBL" id="PON47314.1"/>
    </source>
</evidence>
<proteinExistence type="predicted"/>
<dbReference type="OrthoDB" id="764584at2759"/>
<dbReference type="EMBL" id="JXTB01000296">
    <property type="protein sequence ID" value="PON47314.1"/>
    <property type="molecule type" value="Genomic_DNA"/>
</dbReference>
<accession>A0A2P5BEU8</accession>
<dbReference type="AlphaFoldDB" id="A0A2P5BEU8"/>
<dbReference type="Proteomes" id="UP000237105">
    <property type="component" value="Unassembled WGS sequence"/>
</dbReference>
<evidence type="ECO:0000313" key="2">
    <source>
        <dbReference type="Proteomes" id="UP000237105"/>
    </source>
</evidence>